<comment type="caution">
    <text evidence="3">The sequence shown here is derived from an EMBL/GenBank/DDBJ whole genome shotgun (WGS) entry which is preliminary data.</text>
</comment>
<keyword evidence="4" id="KW-1185">Reference proteome</keyword>
<gene>
    <name evidence="3" type="ORF">LSH36_358g02015</name>
</gene>
<evidence type="ECO:0000259" key="2">
    <source>
        <dbReference type="Pfam" id="PF19309"/>
    </source>
</evidence>
<proteinExistence type="predicted"/>
<feature type="domain" description="FRAS1-related extracellular matrix protein N-terminal" evidence="2">
    <location>
        <begin position="24"/>
        <end position="75"/>
    </location>
</feature>
<dbReference type="Proteomes" id="UP001208570">
    <property type="component" value="Unassembled WGS sequence"/>
</dbReference>
<protein>
    <recommendedName>
        <fullName evidence="2">FRAS1-related extracellular matrix protein N-terminal domain-containing protein</fullName>
    </recommendedName>
</protein>
<dbReference type="InterPro" id="IPR045658">
    <property type="entry name" value="FRAS1-rel_N"/>
</dbReference>
<dbReference type="Pfam" id="PF19309">
    <property type="entry name" value="Frem_N"/>
    <property type="match status" value="1"/>
</dbReference>
<evidence type="ECO:0000313" key="3">
    <source>
        <dbReference type="EMBL" id="KAK2151591.1"/>
    </source>
</evidence>
<keyword evidence="1" id="KW-0732">Signal</keyword>
<sequence length="107" mass="12454">MGRRFNWIEFWLPLLLVVTSSSTMVQKRALIVERGRSTFLHPNDLAFDLEDGSLCQVQVVENEPTTQRVGSLHPKIPYQRCCRRFQPKRLLLIDLPSSVTELVTRWS</sequence>
<dbReference type="AlphaFoldDB" id="A0AAD9JEP0"/>
<reference evidence="3" key="1">
    <citation type="journal article" date="2023" name="Mol. Biol. Evol.">
        <title>Third-Generation Sequencing Reveals the Adaptive Role of the Epigenome in Three Deep-Sea Polychaetes.</title>
        <authorList>
            <person name="Perez M."/>
            <person name="Aroh O."/>
            <person name="Sun Y."/>
            <person name="Lan Y."/>
            <person name="Juniper S.K."/>
            <person name="Young C.R."/>
            <person name="Angers B."/>
            <person name="Qian P.Y."/>
        </authorList>
    </citation>
    <scope>NUCLEOTIDE SEQUENCE</scope>
    <source>
        <strain evidence="3">P08H-3</strain>
    </source>
</reference>
<feature type="chain" id="PRO_5042254022" description="FRAS1-related extracellular matrix protein N-terminal domain-containing protein" evidence="1">
    <location>
        <begin position="22"/>
        <end position="107"/>
    </location>
</feature>
<accession>A0AAD9JEP0</accession>
<dbReference type="EMBL" id="JAODUP010000358">
    <property type="protein sequence ID" value="KAK2151591.1"/>
    <property type="molecule type" value="Genomic_DNA"/>
</dbReference>
<feature type="signal peptide" evidence="1">
    <location>
        <begin position="1"/>
        <end position="21"/>
    </location>
</feature>
<name>A0AAD9JEP0_9ANNE</name>
<evidence type="ECO:0000256" key="1">
    <source>
        <dbReference type="SAM" id="SignalP"/>
    </source>
</evidence>
<evidence type="ECO:0000313" key="4">
    <source>
        <dbReference type="Proteomes" id="UP001208570"/>
    </source>
</evidence>
<organism evidence="3 4">
    <name type="scientific">Paralvinella palmiformis</name>
    <dbReference type="NCBI Taxonomy" id="53620"/>
    <lineage>
        <taxon>Eukaryota</taxon>
        <taxon>Metazoa</taxon>
        <taxon>Spiralia</taxon>
        <taxon>Lophotrochozoa</taxon>
        <taxon>Annelida</taxon>
        <taxon>Polychaeta</taxon>
        <taxon>Sedentaria</taxon>
        <taxon>Canalipalpata</taxon>
        <taxon>Terebellida</taxon>
        <taxon>Terebelliformia</taxon>
        <taxon>Alvinellidae</taxon>
        <taxon>Paralvinella</taxon>
    </lineage>
</organism>